<keyword evidence="2" id="KW-1185">Reference proteome</keyword>
<dbReference type="AlphaFoldDB" id="A0A133UU94"/>
<proteinExistence type="predicted"/>
<reference evidence="1 2" key="1">
    <citation type="journal article" date="2016" name="Sci. Rep.">
        <title>Metabolic traits of an uncultured archaeal lineage -MSBL1- from brine pools of the Red Sea.</title>
        <authorList>
            <person name="Mwirichia R."/>
            <person name="Alam I."/>
            <person name="Rashid M."/>
            <person name="Vinu M."/>
            <person name="Ba-Alawi W."/>
            <person name="Anthony Kamau A."/>
            <person name="Kamanda Ngugi D."/>
            <person name="Goker M."/>
            <person name="Klenk H.P."/>
            <person name="Bajic V."/>
            <person name="Stingl U."/>
        </authorList>
    </citation>
    <scope>NUCLEOTIDE SEQUENCE [LARGE SCALE GENOMIC DNA]</scope>
    <source>
        <strain evidence="1">SCGC-AAA259I09</strain>
    </source>
</reference>
<dbReference type="EMBL" id="LHXR01000022">
    <property type="protein sequence ID" value="KXA97696.1"/>
    <property type="molecule type" value="Genomic_DNA"/>
</dbReference>
<accession>A0A133UU94</accession>
<evidence type="ECO:0000313" key="1">
    <source>
        <dbReference type="EMBL" id="KXA97696.1"/>
    </source>
</evidence>
<protein>
    <submittedName>
        <fullName evidence="1">Uncharacterized protein</fullName>
    </submittedName>
</protein>
<dbReference type="Proteomes" id="UP000070463">
    <property type="component" value="Unassembled WGS sequence"/>
</dbReference>
<comment type="caution">
    <text evidence="1">The sequence shown here is derived from an EMBL/GenBank/DDBJ whole genome shotgun (WGS) entry which is preliminary data.</text>
</comment>
<gene>
    <name evidence="1" type="ORF">AKJ37_02460</name>
</gene>
<name>A0A133UU94_9EURY</name>
<organism evidence="1 2">
    <name type="scientific">candidate division MSBL1 archaeon SCGC-AAA259I09</name>
    <dbReference type="NCBI Taxonomy" id="1698267"/>
    <lineage>
        <taxon>Archaea</taxon>
        <taxon>Methanobacteriati</taxon>
        <taxon>Methanobacteriota</taxon>
        <taxon>candidate division MSBL1</taxon>
    </lineage>
</organism>
<sequence length="309" mass="35896">MPRRRFIALKSLKLEDVKSGLPRNVFPVRLRVKCARTKKKDSTVEAGDGNTFKPPHHCFPLKVAEELPYIPARDVWINNPLKRPNLSRKDKRAETPYAYAGTFPFKELSDDLSEAYDIVTDAHPPSGKRIYLSSLELTAIPDEYVIERRDGTRGWKRDLYEDEVRVPMAYFDKVVKLPSEVRKELRSERPSMLSGKTLMPLRLTKIKTVVTKMRGNPQSQVKRNFYTEKQADRRREIDARAGDFGPDCRPKELLEDDISLMLRNNERAVREKIRDLEKVLVITNYKGEFRENEEFEPESVRLTDLSEAS</sequence>
<evidence type="ECO:0000313" key="2">
    <source>
        <dbReference type="Proteomes" id="UP000070463"/>
    </source>
</evidence>